<feature type="region of interest" description="Disordered" evidence="2">
    <location>
        <begin position="440"/>
        <end position="472"/>
    </location>
</feature>
<feature type="region of interest" description="Disordered" evidence="2">
    <location>
        <begin position="1034"/>
        <end position="1055"/>
    </location>
</feature>
<comment type="caution">
    <text evidence="4">The sequence shown here is derived from an EMBL/GenBank/DDBJ whole genome shotgun (WGS) entry which is preliminary data.</text>
</comment>
<dbReference type="SUPFAM" id="SSF57701">
    <property type="entry name" value="Zn2/Cys6 DNA-binding domain"/>
    <property type="match status" value="1"/>
</dbReference>
<accession>A0ABR2IU87</accession>
<dbReference type="PANTHER" id="PTHR35391:SF7">
    <property type="entry name" value="C2H2-TYPE DOMAIN-CONTAINING PROTEIN"/>
    <property type="match status" value="1"/>
</dbReference>
<keyword evidence="5" id="KW-1185">Reference proteome</keyword>
<evidence type="ECO:0000313" key="5">
    <source>
        <dbReference type="Proteomes" id="UP001390339"/>
    </source>
</evidence>
<dbReference type="PROSITE" id="PS50048">
    <property type="entry name" value="ZN2_CY6_FUNGAL_2"/>
    <property type="match status" value="1"/>
</dbReference>
<dbReference type="EMBL" id="JAPCWZ010000004">
    <property type="protein sequence ID" value="KAK8868356.1"/>
    <property type="molecule type" value="Genomic_DNA"/>
</dbReference>
<protein>
    <recommendedName>
        <fullName evidence="3">Zn(2)-C6 fungal-type domain-containing protein</fullName>
    </recommendedName>
</protein>
<evidence type="ECO:0000313" key="4">
    <source>
        <dbReference type="EMBL" id="KAK8868356.1"/>
    </source>
</evidence>
<feature type="compositionally biased region" description="Polar residues" evidence="2">
    <location>
        <begin position="448"/>
        <end position="465"/>
    </location>
</feature>
<evidence type="ECO:0000256" key="1">
    <source>
        <dbReference type="ARBA" id="ARBA00023242"/>
    </source>
</evidence>
<reference evidence="4 5" key="1">
    <citation type="journal article" date="2024" name="IMA Fungus">
        <title>Apiospora arundinis, a panoply of carbohydrate-active enzymes and secondary metabolites.</title>
        <authorList>
            <person name="Sorensen T."/>
            <person name="Petersen C."/>
            <person name="Muurmann A.T."/>
            <person name="Christiansen J.V."/>
            <person name="Brundto M.L."/>
            <person name="Overgaard C.K."/>
            <person name="Boysen A.T."/>
            <person name="Wollenberg R.D."/>
            <person name="Larsen T.O."/>
            <person name="Sorensen J.L."/>
            <person name="Nielsen K.L."/>
            <person name="Sondergaard T.E."/>
        </authorList>
    </citation>
    <scope>NUCLEOTIDE SEQUENCE [LARGE SCALE GENOMIC DNA]</scope>
    <source>
        <strain evidence="4 5">AAU 773</strain>
    </source>
</reference>
<gene>
    <name evidence="4" type="ORF">PGQ11_006934</name>
</gene>
<proteinExistence type="predicted"/>
<dbReference type="Gene3D" id="4.10.240.10">
    <property type="entry name" value="Zn(2)-C6 fungal-type DNA-binding domain"/>
    <property type="match status" value="1"/>
</dbReference>
<dbReference type="Pfam" id="PF00172">
    <property type="entry name" value="Zn_clus"/>
    <property type="match status" value="1"/>
</dbReference>
<dbReference type="InterPro" id="IPR058925">
    <property type="entry name" value="zf-C2H2_AcuF"/>
</dbReference>
<feature type="domain" description="Zn(2)-C6 fungal-type" evidence="3">
    <location>
        <begin position="549"/>
        <end position="579"/>
    </location>
</feature>
<dbReference type="InterPro" id="IPR013087">
    <property type="entry name" value="Znf_C2H2_type"/>
</dbReference>
<evidence type="ECO:0000256" key="2">
    <source>
        <dbReference type="SAM" id="MobiDB-lite"/>
    </source>
</evidence>
<dbReference type="PROSITE" id="PS00463">
    <property type="entry name" value="ZN2_CY6_FUNGAL_1"/>
    <property type="match status" value="1"/>
</dbReference>
<dbReference type="CDD" id="cd00067">
    <property type="entry name" value="GAL4"/>
    <property type="match status" value="1"/>
</dbReference>
<evidence type="ECO:0000259" key="3">
    <source>
        <dbReference type="PROSITE" id="PS50048"/>
    </source>
</evidence>
<organism evidence="4 5">
    <name type="scientific">Apiospora arundinis</name>
    <dbReference type="NCBI Taxonomy" id="335852"/>
    <lineage>
        <taxon>Eukaryota</taxon>
        <taxon>Fungi</taxon>
        <taxon>Dikarya</taxon>
        <taxon>Ascomycota</taxon>
        <taxon>Pezizomycotina</taxon>
        <taxon>Sordariomycetes</taxon>
        <taxon>Xylariomycetidae</taxon>
        <taxon>Amphisphaeriales</taxon>
        <taxon>Apiosporaceae</taxon>
        <taxon>Apiospora</taxon>
    </lineage>
</organism>
<dbReference type="InterPro" id="IPR001138">
    <property type="entry name" value="Zn2Cys6_DnaBD"/>
</dbReference>
<dbReference type="InterPro" id="IPR036864">
    <property type="entry name" value="Zn2-C6_fun-type_DNA-bd_sf"/>
</dbReference>
<dbReference type="SMART" id="SM00355">
    <property type="entry name" value="ZnF_C2H2"/>
    <property type="match status" value="4"/>
</dbReference>
<feature type="region of interest" description="Disordered" evidence="2">
    <location>
        <begin position="584"/>
        <end position="627"/>
    </location>
</feature>
<dbReference type="PANTHER" id="PTHR35391">
    <property type="entry name" value="C2H2-TYPE DOMAIN-CONTAINING PROTEIN-RELATED"/>
    <property type="match status" value="1"/>
</dbReference>
<feature type="compositionally biased region" description="Basic residues" evidence="2">
    <location>
        <begin position="1042"/>
        <end position="1055"/>
    </location>
</feature>
<name>A0ABR2IU87_9PEZI</name>
<dbReference type="SMART" id="SM00066">
    <property type="entry name" value="GAL4"/>
    <property type="match status" value="1"/>
</dbReference>
<dbReference type="Pfam" id="PF26082">
    <property type="entry name" value="zf-C2H2_AcuF"/>
    <property type="match status" value="1"/>
</dbReference>
<dbReference type="Proteomes" id="UP001390339">
    <property type="component" value="Unassembled WGS sequence"/>
</dbReference>
<sequence length="1055" mass="116397">MAGASRVAEWQQSITEIRDSEDHPDDPPLIAQLYVSCSELFRDIITGLSDDASADNSVLISLQRSQSYMVLWADGYGVSDGLLDKALDKSRRARSTTLRLIYSVSQTLTKRLILHVTQEHRNILITKIAAIGLTADKIKFIIEHDDNEDSDSDTSSETSSQAGINDLGEIADDLLTDTQCLMDLGSRFQEDHVGPINVEFAVSAAQLGTWEPSMNFVDRVRWRYPRCETALADRLGKANWDRVLRHREVVSENSRSELTVATPETSIPAKQAPSQVASTTFRDSALGSSAPSGIIASGHTATEYAETMVSYRAGQGDSIRVPPLPDGAREGKPFSCIGCGLTVNVKTKSAWKKHLFLDLQPYICLYDGCDFNRTPFPTKTQWECHVNLEHGQSQSTATPSECPICQENASDWQTNTNVHLARHLEEIALTVLPTNLDSEDGTDLDSGLASSETSTTDSVASIGQEDSTHPDALDLSTAGTIVGEVLGPKIWTGSHFLPRFIRQCEVPGEGPCYFYDDGTRCKTVIDGEPVNAHWGVTKAGKPRKRLEIACLTCRVRKIKCDPDYPRCVQCERFGRTCLVKNPPQGDAQAAPVGSDQVHPGTSASATGAGWESPADGQDGNPDLSDSTALPAINSLQAAAATATVATDAGASYTRGKNIQYEQSAYHTSSEMNSSGKDFERHIQTRHDDSKNLHPQPMPSLSSIFGPPSQIRPLHSPVSERPSPIYSPFARPHSLPANPDEPLFHEWIDDLEYYTKKNRHDEDVKEKGKIDRTMTDIYSDELYSPTFSIERATAESRSQTAMPPSNDLFAQRLQAANHQHLIAPTSSPSLSPFRHGSHLAPVLKDFAQSQQDNPEFDIAPVELDLEPGNFPSPTDELAHADRYSQFVQKLTNDSSGIANNHSQIPNNIDRQNGPVLPSLKSQLQYAKPRPVEINQIHLAGSRDTPKPAISDLHDRVPAFPYTVPNSADPANIDTSYGKTVPSNTDMSRPWKCPIPTCRYHEFGWPTKKEMDRHINDRHSATPFMYECLYKPCPYKSKRESNRKQHMAKAHGWKPDP</sequence>
<keyword evidence="1" id="KW-0539">Nucleus</keyword>